<dbReference type="InterPro" id="IPR002200">
    <property type="entry name" value="Elicitin"/>
</dbReference>
<keyword evidence="7" id="KW-0732">Signal</keyword>
<evidence type="ECO:0000256" key="5">
    <source>
        <dbReference type="ARBA" id="ARBA00023157"/>
    </source>
</evidence>
<dbReference type="GO" id="GO:0052040">
    <property type="term" value="P:symbiont-mediated perturbation of host programmed cell death"/>
    <property type="evidence" value="ECO:0007669"/>
    <property type="project" value="UniProtKB-UniRule"/>
</dbReference>
<comment type="subcellular location">
    <subcellularLocation>
        <location evidence="1 6">Secreted</location>
    </subcellularLocation>
</comment>
<dbReference type="InterPro" id="IPR036470">
    <property type="entry name" value="Elicitin_sf"/>
</dbReference>
<comment type="similarity">
    <text evidence="2 6">Belongs to the elicitin family.</text>
</comment>
<dbReference type="EMBL" id="VJMH01006073">
    <property type="protein sequence ID" value="KAF0691531.1"/>
    <property type="molecule type" value="Genomic_DNA"/>
</dbReference>
<dbReference type="Gene3D" id="1.10.239.10">
    <property type="entry name" value="Elicitin domain"/>
    <property type="match status" value="1"/>
</dbReference>
<keyword evidence="3 6" id="KW-0964">Secreted</keyword>
<reference evidence="8" key="2">
    <citation type="submission" date="2019-06" db="EMBL/GenBank/DDBJ databases">
        <title>Genomics analysis of Aphanomyces spp. identifies a new class of oomycete effector associated with host adaptation.</title>
        <authorList>
            <person name="Gaulin E."/>
        </authorList>
    </citation>
    <scope>NUCLEOTIDE SEQUENCE</scope>
    <source>
        <strain evidence="8">CBS 578.67</strain>
    </source>
</reference>
<protein>
    <recommendedName>
        <fullName evidence="6">Elicitin</fullName>
    </recommendedName>
</protein>
<dbReference type="AlphaFoldDB" id="A0A485L7J7"/>
<evidence type="ECO:0000313" key="9">
    <source>
        <dbReference type="EMBL" id="VFT94028.1"/>
    </source>
</evidence>
<evidence type="ECO:0000313" key="8">
    <source>
        <dbReference type="EMBL" id="KAF0691531.1"/>
    </source>
</evidence>
<dbReference type="SUPFAM" id="SSF48647">
    <property type="entry name" value="Fungal elicitin"/>
    <property type="match status" value="1"/>
</dbReference>
<evidence type="ECO:0000256" key="7">
    <source>
        <dbReference type="SAM" id="SignalP"/>
    </source>
</evidence>
<sequence length="119" mass="13419">MLKALRTVAAFVGLLATASADSESDFACSQWMNLNVLYPLRQVKDFSACQFYSQFKFDLSNTQLPSDMQWALLCNTPACRLTFGALRNINFLDGCPLFGTTDVQRDFVQPYDRCPQVTK</sequence>
<dbReference type="GO" id="GO:0005576">
    <property type="term" value="C:extracellular region"/>
    <property type="evidence" value="ECO:0007669"/>
    <property type="project" value="UniProtKB-SubCell"/>
</dbReference>
<reference evidence="9 10" key="1">
    <citation type="submission" date="2019-03" db="EMBL/GenBank/DDBJ databases">
        <authorList>
            <person name="Gaulin E."/>
            <person name="Dumas B."/>
        </authorList>
    </citation>
    <scope>NUCLEOTIDE SEQUENCE [LARGE SCALE GENOMIC DNA]</scope>
    <source>
        <strain evidence="9">CBS 568.67</strain>
    </source>
</reference>
<evidence type="ECO:0000256" key="6">
    <source>
        <dbReference type="RuleBase" id="RU368111"/>
    </source>
</evidence>
<feature type="chain" id="PRO_5033437329" description="Elicitin" evidence="7">
    <location>
        <begin position="21"/>
        <end position="119"/>
    </location>
</feature>
<name>A0A485L7J7_9STRA</name>
<evidence type="ECO:0000256" key="1">
    <source>
        <dbReference type="ARBA" id="ARBA00004613"/>
    </source>
</evidence>
<feature type="signal peptide" evidence="7">
    <location>
        <begin position="1"/>
        <end position="20"/>
    </location>
</feature>
<comment type="function">
    <text evidence="6">Induces local and distal defense responses (incompatible hypersensitive reaction) in plants from the solanaceae and cruciferae families. Elicits leaf necrosis and causes the accumulation of pathogenesis-related proteins. Might interact with the lipidic molecules of the plasma membrane.</text>
</comment>
<keyword evidence="5 6" id="KW-1015">Disulfide bond</keyword>
<dbReference type="Pfam" id="PF00964">
    <property type="entry name" value="Elicitin"/>
    <property type="match status" value="1"/>
</dbReference>
<accession>A0A485L7J7</accession>
<proteinExistence type="inferred from homology"/>
<evidence type="ECO:0000256" key="3">
    <source>
        <dbReference type="ARBA" id="ARBA00022525"/>
    </source>
</evidence>
<evidence type="ECO:0000313" key="10">
    <source>
        <dbReference type="Proteomes" id="UP000332933"/>
    </source>
</evidence>
<dbReference type="Proteomes" id="UP000332933">
    <property type="component" value="Unassembled WGS sequence"/>
</dbReference>
<keyword evidence="4 6" id="KW-0928">Hypersensitive response elicitation</keyword>
<keyword evidence="10" id="KW-1185">Reference proteome</keyword>
<organism evidence="9 10">
    <name type="scientific">Aphanomyces stellatus</name>
    <dbReference type="NCBI Taxonomy" id="120398"/>
    <lineage>
        <taxon>Eukaryota</taxon>
        <taxon>Sar</taxon>
        <taxon>Stramenopiles</taxon>
        <taxon>Oomycota</taxon>
        <taxon>Saprolegniomycetes</taxon>
        <taxon>Saprolegniales</taxon>
        <taxon>Verrucalvaceae</taxon>
        <taxon>Aphanomyces</taxon>
    </lineage>
</organism>
<gene>
    <name evidence="9" type="primary">Aste57867_17272</name>
    <name evidence="8" type="ORF">As57867_017213</name>
    <name evidence="9" type="ORF">ASTE57867_17272</name>
</gene>
<evidence type="ECO:0000256" key="2">
    <source>
        <dbReference type="ARBA" id="ARBA00009544"/>
    </source>
</evidence>
<evidence type="ECO:0000256" key="4">
    <source>
        <dbReference type="ARBA" id="ARBA00022978"/>
    </source>
</evidence>
<dbReference type="EMBL" id="CAADRA010006094">
    <property type="protein sequence ID" value="VFT94028.1"/>
    <property type="molecule type" value="Genomic_DNA"/>
</dbReference>